<keyword evidence="3" id="KW-1185">Reference proteome</keyword>
<dbReference type="GeneID" id="103521561"/>
<evidence type="ECO:0000256" key="1">
    <source>
        <dbReference type="SAM" id="Phobius"/>
    </source>
</evidence>
<feature type="transmembrane region" description="Helical" evidence="1">
    <location>
        <begin position="39"/>
        <end position="56"/>
    </location>
</feature>
<dbReference type="PANTHER" id="PTHR21483:SF18">
    <property type="entry name" value="RNA POLYMERASE II-ASSOCIATED PROTEIN 1"/>
    <property type="match status" value="1"/>
</dbReference>
<keyword evidence="1" id="KW-0472">Membrane</keyword>
<proteinExistence type="predicted"/>
<dbReference type="InterPro" id="IPR039913">
    <property type="entry name" value="RPAP1/Rba50"/>
</dbReference>
<feature type="domain" description="RPAP1/MINIYO-like TPR repeats" evidence="2">
    <location>
        <begin position="75"/>
        <end position="142"/>
    </location>
</feature>
<keyword evidence="1" id="KW-0812">Transmembrane</keyword>
<dbReference type="PANTHER" id="PTHR21483">
    <property type="entry name" value="RNA POLYMERASE II-ASSOCIATED PROTEIN 1"/>
    <property type="match status" value="1"/>
</dbReference>
<dbReference type="RefSeq" id="XP_008484895.1">
    <property type="nucleotide sequence ID" value="XM_008486673.2"/>
</dbReference>
<organism evidence="3 4">
    <name type="scientific">Diaphorina citri</name>
    <name type="common">Asian citrus psyllid</name>
    <dbReference type="NCBI Taxonomy" id="121845"/>
    <lineage>
        <taxon>Eukaryota</taxon>
        <taxon>Metazoa</taxon>
        <taxon>Ecdysozoa</taxon>
        <taxon>Arthropoda</taxon>
        <taxon>Hexapoda</taxon>
        <taxon>Insecta</taxon>
        <taxon>Pterygota</taxon>
        <taxon>Neoptera</taxon>
        <taxon>Paraneoptera</taxon>
        <taxon>Hemiptera</taxon>
        <taxon>Sternorrhyncha</taxon>
        <taxon>Psylloidea</taxon>
        <taxon>Psyllidae</taxon>
        <taxon>Diaphorininae</taxon>
        <taxon>Diaphorina</taxon>
    </lineage>
</organism>
<reference evidence="4" key="1">
    <citation type="submission" date="2025-08" db="UniProtKB">
        <authorList>
            <consortium name="RefSeq"/>
        </authorList>
    </citation>
    <scope>IDENTIFICATION</scope>
</reference>
<dbReference type="GO" id="GO:0006366">
    <property type="term" value="P:transcription by RNA polymerase II"/>
    <property type="evidence" value="ECO:0007669"/>
    <property type="project" value="InterPro"/>
</dbReference>
<dbReference type="Pfam" id="PF25766">
    <property type="entry name" value="TPR_RPAP1"/>
    <property type="match status" value="1"/>
</dbReference>
<dbReference type="AlphaFoldDB" id="A0A1S3DNA6"/>
<protein>
    <submittedName>
        <fullName evidence="4">RNA polymerase II-associated protein 1-like isoform X2</fullName>
    </submittedName>
</protein>
<gene>
    <name evidence="4" type="primary">LOC103521561</name>
</gene>
<accession>A0A1S3DNA6</accession>
<dbReference type="InterPro" id="IPR057989">
    <property type="entry name" value="TPR_RPAP1/MINIYO-like"/>
</dbReference>
<evidence type="ECO:0000313" key="3">
    <source>
        <dbReference type="Proteomes" id="UP000079169"/>
    </source>
</evidence>
<keyword evidence="1" id="KW-1133">Transmembrane helix</keyword>
<name>A0A1S3DNA6_DIACI</name>
<evidence type="ECO:0000313" key="4">
    <source>
        <dbReference type="RefSeq" id="XP_008484895.1"/>
    </source>
</evidence>
<sequence length="173" mass="19877">MLFSHVYYVTITSLTLINPLRDSRRFTISIANFSSNSRVFLTEIMCLGSSYWFLFIRNMIRNTSSYCGVNRRQRSRFLSTPISNIGVPLEAFLTPCENDPSLLNSYLFYLASGKIRETWCPVLYCVALHHVSVFIQSQPDNETAKQLKSRVEKLGNQELKTKILNYISPSEVS</sequence>
<evidence type="ECO:0000259" key="2">
    <source>
        <dbReference type="Pfam" id="PF25766"/>
    </source>
</evidence>
<dbReference type="Proteomes" id="UP000079169">
    <property type="component" value="Unplaced"/>
</dbReference>